<protein>
    <submittedName>
        <fullName evidence="4">Transglycosylase SLT domain-containing protein</fullName>
    </submittedName>
</protein>
<dbReference type="SUPFAM" id="SSF53955">
    <property type="entry name" value="Lysozyme-like"/>
    <property type="match status" value="1"/>
</dbReference>
<evidence type="ECO:0000259" key="3">
    <source>
        <dbReference type="Pfam" id="PF01464"/>
    </source>
</evidence>
<keyword evidence="2" id="KW-1133">Transmembrane helix</keyword>
<dbReference type="OrthoDB" id="92254at2"/>
<keyword evidence="2" id="KW-0472">Membrane</keyword>
<name>A0A217EEU0_9GAMM</name>
<comment type="similarity">
    <text evidence="1">Belongs to the transglycosylase Slt family.</text>
</comment>
<dbReference type="PANTHER" id="PTHR37423">
    <property type="entry name" value="SOLUBLE LYTIC MUREIN TRANSGLYCOSYLASE-RELATED"/>
    <property type="match status" value="1"/>
</dbReference>
<keyword evidence="2" id="KW-0812">Transmembrane</keyword>
<sequence length="197" mass="22179">MLGQHHVLKKRYDSWIYRNFTVYSGYFILFCAFILSSGCSTLGPHGGSVEKRANKLSAALQRAYQVPSFTANRLSPWIIQSADRYQVPAEWIAATIKQESGYRSGLTSSGGAVGLSQIIPSYWSAVCPGDLYQDRGNIECNAFILARYEKQAGSWFKAAAYYNVGPSGYESSFWTRHKAKKYARSVKRYKKQLQKAL</sequence>
<dbReference type="InterPro" id="IPR008258">
    <property type="entry name" value="Transglycosylase_SLT_dom_1"/>
</dbReference>
<dbReference type="Pfam" id="PF01464">
    <property type="entry name" value="SLT"/>
    <property type="match status" value="1"/>
</dbReference>
<dbReference type="RefSeq" id="WP_088822758.1">
    <property type="nucleotide sequence ID" value="NZ_FZLN01000001.1"/>
</dbReference>
<proteinExistence type="inferred from homology"/>
<reference evidence="5" key="1">
    <citation type="submission" date="2017-06" db="EMBL/GenBank/DDBJ databases">
        <authorList>
            <person name="Varghese N."/>
            <person name="Submissions S."/>
        </authorList>
    </citation>
    <scope>NUCLEOTIDE SEQUENCE [LARGE SCALE GENOMIC DNA]</scope>
    <source>
        <strain evidence="5">ANC 5114</strain>
    </source>
</reference>
<evidence type="ECO:0000313" key="5">
    <source>
        <dbReference type="Proteomes" id="UP000243463"/>
    </source>
</evidence>
<feature type="transmembrane region" description="Helical" evidence="2">
    <location>
        <begin position="20"/>
        <end position="42"/>
    </location>
</feature>
<dbReference type="EMBL" id="FZLN01000001">
    <property type="protein sequence ID" value="SNQ28730.1"/>
    <property type="molecule type" value="Genomic_DNA"/>
</dbReference>
<evidence type="ECO:0000256" key="1">
    <source>
        <dbReference type="ARBA" id="ARBA00007734"/>
    </source>
</evidence>
<dbReference type="CDD" id="cd00254">
    <property type="entry name" value="LT-like"/>
    <property type="match status" value="1"/>
</dbReference>
<dbReference type="Gene3D" id="1.10.530.10">
    <property type="match status" value="1"/>
</dbReference>
<evidence type="ECO:0000313" key="4">
    <source>
        <dbReference type="EMBL" id="SNQ28730.1"/>
    </source>
</evidence>
<accession>A0A217EEU0</accession>
<keyword evidence="5" id="KW-1185">Reference proteome</keyword>
<dbReference type="InterPro" id="IPR023346">
    <property type="entry name" value="Lysozyme-like_dom_sf"/>
</dbReference>
<dbReference type="AlphaFoldDB" id="A0A217EEU0"/>
<gene>
    <name evidence="4" type="ORF">SAMN05444584_0655</name>
</gene>
<dbReference type="Proteomes" id="UP000243463">
    <property type="component" value="Unassembled WGS sequence"/>
</dbReference>
<feature type="domain" description="Transglycosylase SLT" evidence="3">
    <location>
        <begin position="78"/>
        <end position="178"/>
    </location>
</feature>
<organism evidence="4 5">
    <name type="scientific">Acinetobacter apis</name>
    <dbReference type="NCBI Taxonomy" id="1229165"/>
    <lineage>
        <taxon>Bacteria</taxon>
        <taxon>Pseudomonadati</taxon>
        <taxon>Pseudomonadota</taxon>
        <taxon>Gammaproteobacteria</taxon>
        <taxon>Moraxellales</taxon>
        <taxon>Moraxellaceae</taxon>
        <taxon>Acinetobacter</taxon>
    </lineage>
</organism>
<evidence type="ECO:0000256" key="2">
    <source>
        <dbReference type="SAM" id="Phobius"/>
    </source>
</evidence>
<dbReference type="PANTHER" id="PTHR37423:SF6">
    <property type="entry name" value="CELL DIVISION COORDINATOR CPOB"/>
    <property type="match status" value="1"/>
</dbReference>